<evidence type="ECO:0000313" key="3">
    <source>
        <dbReference type="Proteomes" id="UP000663832"/>
    </source>
</evidence>
<sequence length="120" mass="14277">MHFLYNNSKGEIILQNRINNVFINIEVYETDIEKTKFTIDLDHYFKIQDSILKIDHEEDLNRKINNLINVLKNKWNQKLPIMIILAISNRENLMNNREYVGILNDLIVSTSNLPLIHKQK</sequence>
<evidence type="ECO:0000313" key="2">
    <source>
        <dbReference type="EMBL" id="CAF1283259.1"/>
    </source>
</evidence>
<name>A0A813R092_9BILA</name>
<keyword evidence="3" id="KW-1185">Reference proteome</keyword>
<organism evidence="1 4">
    <name type="scientific">Adineta steineri</name>
    <dbReference type="NCBI Taxonomy" id="433720"/>
    <lineage>
        <taxon>Eukaryota</taxon>
        <taxon>Metazoa</taxon>
        <taxon>Spiralia</taxon>
        <taxon>Gnathifera</taxon>
        <taxon>Rotifera</taxon>
        <taxon>Eurotatoria</taxon>
        <taxon>Bdelloidea</taxon>
        <taxon>Adinetida</taxon>
        <taxon>Adinetidae</taxon>
        <taxon>Adineta</taxon>
    </lineage>
</organism>
<dbReference type="OrthoDB" id="10179304at2759"/>
<comment type="caution">
    <text evidence="1">The sequence shown here is derived from an EMBL/GenBank/DDBJ whole genome shotgun (WGS) entry which is preliminary data.</text>
</comment>
<dbReference type="Proteomes" id="UP000663832">
    <property type="component" value="Unassembled WGS sequence"/>
</dbReference>
<dbReference type="AlphaFoldDB" id="A0A813R092"/>
<gene>
    <name evidence="1" type="ORF">BJG266_LOCUS3740</name>
    <name evidence="2" type="ORF">QVE165_LOCUS30268</name>
</gene>
<accession>A0A813R092</accession>
<evidence type="ECO:0000313" key="4">
    <source>
        <dbReference type="Proteomes" id="UP000663877"/>
    </source>
</evidence>
<protein>
    <submittedName>
        <fullName evidence="1">Uncharacterized protein</fullName>
    </submittedName>
</protein>
<reference evidence="1" key="1">
    <citation type="submission" date="2021-02" db="EMBL/GenBank/DDBJ databases">
        <authorList>
            <person name="Nowell W R."/>
        </authorList>
    </citation>
    <scope>NUCLEOTIDE SEQUENCE</scope>
</reference>
<evidence type="ECO:0000313" key="1">
    <source>
        <dbReference type="EMBL" id="CAF0774158.1"/>
    </source>
</evidence>
<dbReference type="EMBL" id="CAJNOI010000009">
    <property type="protein sequence ID" value="CAF0774158.1"/>
    <property type="molecule type" value="Genomic_DNA"/>
</dbReference>
<proteinExistence type="predicted"/>
<dbReference type="Proteomes" id="UP000663877">
    <property type="component" value="Unassembled WGS sequence"/>
</dbReference>
<dbReference type="EMBL" id="CAJNOM010000249">
    <property type="protein sequence ID" value="CAF1283259.1"/>
    <property type="molecule type" value="Genomic_DNA"/>
</dbReference>